<dbReference type="Proteomes" id="UP000789570">
    <property type="component" value="Unassembled WGS sequence"/>
</dbReference>
<comment type="caution">
    <text evidence="1">The sequence shown here is derived from an EMBL/GenBank/DDBJ whole genome shotgun (WGS) entry which is preliminary data.</text>
</comment>
<name>A0A9N9E675_9GLOM</name>
<organism evidence="1 2">
    <name type="scientific">Funneliformis caledonium</name>
    <dbReference type="NCBI Taxonomy" id="1117310"/>
    <lineage>
        <taxon>Eukaryota</taxon>
        <taxon>Fungi</taxon>
        <taxon>Fungi incertae sedis</taxon>
        <taxon>Mucoromycota</taxon>
        <taxon>Glomeromycotina</taxon>
        <taxon>Glomeromycetes</taxon>
        <taxon>Glomerales</taxon>
        <taxon>Glomeraceae</taxon>
        <taxon>Funneliformis</taxon>
    </lineage>
</organism>
<gene>
    <name evidence="1" type="ORF">FCALED_LOCUS11573</name>
</gene>
<reference evidence="1" key="1">
    <citation type="submission" date="2021-06" db="EMBL/GenBank/DDBJ databases">
        <authorList>
            <person name="Kallberg Y."/>
            <person name="Tangrot J."/>
            <person name="Rosling A."/>
        </authorList>
    </citation>
    <scope>NUCLEOTIDE SEQUENCE</scope>
    <source>
        <strain evidence="1">UK204</strain>
    </source>
</reference>
<dbReference type="EMBL" id="CAJVPQ010004970">
    <property type="protein sequence ID" value="CAG8661600.1"/>
    <property type="molecule type" value="Genomic_DNA"/>
</dbReference>
<evidence type="ECO:0000313" key="1">
    <source>
        <dbReference type="EMBL" id="CAG8661600.1"/>
    </source>
</evidence>
<sequence>MLELNVDKDFFTLNKICIDFAIVIQRIKFMLIDIKLRRALKSSIFRLESQALEAGWQQFFDSQDSEDEIVISSVSSS</sequence>
<accession>A0A9N9E675</accession>
<proteinExistence type="predicted"/>
<dbReference type="AlphaFoldDB" id="A0A9N9E675"/>
<evidence type="ECO:0000313" key="2">
    <source>
        <dbReference type="Proteomes" id="UP000789570"/>
    </source>
</evidence>
<protein>
    <submittedName>
        <fullName evidence="1">181_t:CDS:1</fullName>
    </submittedName>
</protein>
<keyword evidence="2" id="KW-1185">Reference proteome</keyword>